<evidence type="ECO:0000256" key="2">
    <source>
        <dbReference type="SAM" id="SignalP"/>
    </source>
</evidence>
<reference evidence="4" key="1">
    <citation type="submission" date="2018-11" db="EMBL/GenBank/DDBJ databases">
        <title>Chitinophaga lutea sp.nov., isolate from arsenic contaminated soil.</title>
        <authorList>
            <person name="Zong Y."/>
        </authorList>
    </citation>
    <scope>NUCLEOTIDE SEQUENCE [LARGE SCALE GENOMIC DNA]</scope>
    <source>
        <strain evidence="4">YLT18</strain>
    </source>
</reference>
<feature type="chain" id="PRO_5018011224" description="DUF4890 domain-containing protein" evidence="2">
    <location>
        <begin position="22"/>
        <end position="140"/>
    </location>
</feature>
<feature type="signal peptide" evidence="2">
    <location>
        <begin position="1"/>
        <end position="21"/>
    </location>
</feature>
<dbReference type="RefSeq" id="WP_123864626.1">
    <property type="nucleotide sequence ID" value="NZ_QXZY01000006.1"/>
</dbReference>
<comment type="caution">
    <text evidence="3">The sequence shown here is derived from an EMBL/GenBank/DDBJ whole genome shotgun (WGS) entry which is preliminary data.</text>
</comment>
<keyword evidence="4" id="KW-1185">Reference proteome</keyword>
<evidence type="ECO:0000256" key="1">
    <source>
        <dbReference type="SAM" id="MobiDB-lite"/>
    </source>
</evidence>
<gene>
    <name evidence="3" type="ORF">EG028_10310</name>
</gene>
<feature type="region of interest" description="Disordered" evidence="1">
    <location>
        <begin position="121"/>
        <end position="140"/>
    </location>
</feature>
<sequence>MKNKTWSLLMLFLLAMGAAYAQDTTKIKKDRWDAADKADKLSDKLYKELDLTKEQHQQIYGINEDITKRRDAARQNTSLTSRQRMQVYQQLDAERNNRFKSVLSSSQYKKWNDWEMKKKAQVEAKMDRKQDKRQARKGDH</sequence>
<protein>
    <recommendedName>
        <fullName evidence="5">DUF4890 domain-containing protein</fullName>
    </recommendedName>
</protein>
<dbReference type="EMBL" id="RMBX01000005">
    <property type="protein sequence ID" value="RPD41073.1"/>
    <property type="molecule type" value="Genomic_DNA"/>
</dbReference>
<keyword evidence="2" id="KW-0732">Signal</keyword>
<name>A0A3N4N0C1_9BACT</name>
<proteinExistence type="predicted"/>
<dbReference type="Proteomes" id="UP000279089">
    <property type="component" value="Unassembled WGS sequence"/>
</dbReference>
<evidence type="ECO:0000313" key="4">
    <source>
        <dbReference type="Proteomes" id="UP000279089"/>
    </source>
</evidence>
<evidence type="ECO:0000313" key="3">
    <source>
        <dbReference type="EMBL" id="RPD41073.1"/>
    </source>
</evidence>
<evidence type="ECO:0008006" key="5">
    <source>
        <dbReference type="Google" id="ProtNLM"/>
    </source>
</evidence>
<organism evidence="3 4">
    <name type="scientific">Chitinophaga barathri</name>
    <dbReference type="NCBI Taxonomy" id="1647451"/>
    <lineage>
        <taxon>Bacteria</taxon>
        <taxon>Pseudomonadati</taxon>
        <taxon>Bacteroidota</taxon>
        <taxon>Chitinophagia</taxon>
        <taxon>Chitinophagales</taxon>
        <taxon>Chitinophagaceae</taxon>
        <taxon>Chitinophaga</taxon>
    </lineage>
</organism>
<accession>A0A3N4N0C1</accession>
<dbReference type="AlphaFoldDB" id="A0A3N4N0C1"/>